<feature type="signal peptide" evidence="6">
    <location>
        <begin position="1"/>
        <end position="22"/>
    </location>
</feature>
<comment type="subcellular location">
    <subcellularLocation>
        <location evidence="1">Cell outer membrane</location>
    </subcellularLocation>
</comment>
<dbReference type="EMBL" id="BMGD01000001">
    <property type="protein sequence ID" value="GGB55112.1"/>
    <property type="molecule type" value="Genomic_DNA"/>
</dbReference>
<keyword evidence="6" id="KW-0732">Signal</keyword>
<dbReference type="PROSITE" id="PS51257">
    <property type="entry name" value="PROKAR_LIPOPROTEIN"/>
    <property type="match status" value="1"/>
</dbReference>
<evidence type="ECO:0000259" key="7">
    <source>
        <dbReference type="PROSITE" id="PS51123"/>
    </source>
</evidence>
<dbReference type="RefSeq" id="WP_188512959.1">
    <property type="nucleotide sequence ID" value="NZ_BMGD01000001.1"/>
</dbReference>
<feature type="chain" id="PRO_5046729027" description="OmpA-like domain-containing protein" evidence="6">
    <location>
        <begin position="23"/>
        <end position="342"/>
    </location>
</feature>
<feature type="domain" description="OmpA-like" evidence="7">
    <location>
        <begin position="213"/>
        <end position="336"/>
    </location>
</feature>
<dbReference type="Proteomes" id="UP000614261">
    <property type="component" value="Unassembled WGS sequence"/>
</dbReference>
<evidence type="ECO:0000256" key="6">
    <source>
        <dbReference type="SAM" id="SignalP"/>
    </source>
</evidence>
<dbReference type="InterPro" id="IPR006665">
    <property type="entry name" value="OmpA-like"/>
</dbReference>
<evidence type="ECO:0000256" key="3">
    <source>
        <dbReference type="ARBA" id="ARBA00023237"/>
    </source>
</evidence>
<accession>A0ABQ1IYI9</accession>
<feature type="region of interest" description="Disordered" evidence="5">
    <location>
        <begin position="307"/>
        <end position="326"/>
    </location>
</feature>
<protein>
    <recommendedName>
        <fullName evidence="7">OmpA-like domain-containing protein</fullName>
    </recommendedName>
</protein>
<organism evidence="8 9">
    <name type="scientific">Blastomonas aquatica</name>
    <dbReference type="NCBI Taxonomy" id="1510276"/>
    <lineage>
        <taxon>Bacteria</taxon>
        <taxon>Pseudomonadati</taxon>
        <taxon>Pseudomonadota</taxon>
        <taxon>Alphaproteobacteria</taxon>
        <taxon>Sphingomonadales</taxon>
        <taxon>Sphingomonadaceae</taxon>
        <taxon>Blastomonas</taxon>
    </lineage>
</organism>
<proteinExistence type="predicted"/>
<dbReference type="Pfam" id="PF00691">
    <property type="entry name" value="OmpA"/>
    <property type="match status" value="1"/>
</dbReference>
<sequence length="342" mass="35089">MTERSFVSVAAALLAGSVMVSACDGGILGGGDGTPVDIQEAHPSGVVLNVRTIRIDGERTAVDLTVINGRDREIRLNQGRENSYVLGDGGEKLLLVPPSGNTTLAVPGTRATDMTLVFEGAASGSGNITLVLNENGSLESYSNNPRFQISLPVSGSGGSAPEISAMSNLRPIPMTRLGPASTTGSTLGSTTQGSSDLRAVEALKSELGAVETDRGTLVSLPGDVTFDFDKASIKADARATLGQLAELISANGGGVIMIEGHTDSRGDDAYNQRLSLARAEAVKTYLAEKGVPADRMRTLGLGETRPVAANAGADGSDDEAGRQRNRRVEVILPQGGTAAGSG</sequence>
<dbReference type="CDD" id="cd07185">
    <property type="entry name" value="OmpA_C-like"/>
    <property type="match status" value="1"/>
</dbReference>
<evidence type="ECO:0000256" key="4">
    <source>
        <dbReference type="PROSITE-ProRule" id="PRU00473"/>
    </source>
</evidence>
<evidence type="ECO:0000256" key="5">
    <source>
        <dbReference type="SAM" id="MobiDB-lite"/>
    </source>
</evidence>
<keyword evidence="3" id="KW-0998">Cell outer membrane</keyword>
<keyword evidence="9" id="KW-1185">Reference proteome</keyword>
<dbReference type="PRINTS" id="PR01021">
    <property type="entry name" value="OMPADOMAIN"/>
</dbReference>
<evidence type="ECO:0000256" key="1">
    <source>
        <dbReference type="ARBA" id="ARBA00004442"/>
    </source>
</evidence>
<evidence type="ECO:0000256" key="2">
    <source>
        <dbReference type="ARBA" id="ARBA00023136"/>
    </source>
</evidence>
<dbReference type="Gene3D" id="3.30.1330.60">
    <property type="entry name" value="OmpA-like domain"/>
    <property type="match status" value="1"/>
</dbReference>
<evidence type="ECO:0000313" key="9">
    <source>
        <dbReference type="Proteomes" id="UP000614261"/>
    </source>
</evidence>
<name>A0ABQ1IYI9_9SPHN</name>
<dbReference type="InterPro" id="IPR050330">
    <property type="entry name" value="Bact_OuterMem_StrucFunc"/>
</dbReference>
<dbReference type="SUPFAM" id="SSF103088">
    <property type="entry name" value="OmpA-like"/>
    <property type="match status" value="1"/>
</dbReference>
<gene>
    <name evidence="8" type="ORF">GCM10010833_07250</name>
</gene>
<keyword evidence="2 4" id="KW-0472">Membrane</keyword>
<reference evidence="9" key="1">
    <citation type="journal article" date="2019" name="Int. J. Syst. Evol. Microbiol.">
        <title>The Global Catalogue of Microorganisms (GCM) 10K type strain sequencing project: providing services to taxonomists for standard genome sequencing and annotation.</title>
        <authorList>
            <consortium name="The Broad Institute Genomics Platform"/>
            <consortium name="The Broad Institute Genome Sequencing Center for Infectious Disease"/>
            <person name="Wu L."/>
            <person name="Ma J."/>
        </authorList>
    </citation>
    <scope>NUCLEOTIDE SEQUENCE [LARGE SCALE GENOMIC DNA]</scope>
    <source>
        <strain evidence="9">CGMCC 1.12851</strain>
    </source>
</reference>
<dbReference type="PROSITE" id="PS51123">
    <property type="entry name" value="OMPA_2"/>
    <property type="match status" value="1"/>
</dbReference>
<evidence type="ECO:0000313" key="8">
    <source>
        <dbReference type="EMBL" id="GGB55112.1"/>
    </source>
</evidence>
<dbReference type="PANTHER" id="PTHR30329">
    <property type="entry name" value="STATOR ELEMENT OF FLAGELLAR MOTOR COMPLEX"/>
    <property type="match status" value="1"/>
</dbReference>
<dbReference type="PANTHER" id="PTHR30329:SF21">
    <property type="entry name" value="LIPOPROTEIN YIAD-RELATED"/>
    <property type="match status" value="1"/>
</dbReference>
<dbReference type="InterPro" id="IPR036737">
    <property type="entry name" value="OmpA-like_sf"/>
</dbReference>
<dbReference type="InterPro" id="IPR006664">
    <property type="entry name" value="OMP_bac"/>
</dbReference>
<comment type="caution">
    <text evidence="8">The sequence shown here is derived from an EMBL/GenBank/DDBJ whole genome shotgun (WGS) entry which is preliminary data.</text>
</comment>